<dbReference type="Gene3D" id="2.40.420.20">
    <property type="match status" value="1"/>
</dbReference>
<dbReference type="GO" id="GO:0060003">
    <property type="term" value="P:copper ion export"/>
    <property type="evidence" value="ECO:0007669"/>
    <property type="project" value="TreeGrafter"/>
</dbReference>
<proteinExistence type="predicted"/>
<keyword evidence="2" id="KW-0732">Signal</keyword>
<keyword evidence="1" id="KW-0813">Transport</keyword>
<evidence type="ECO:0000313" key="4">
    <source>
        <dbReference type="Proteomes" id="UP000235347"/>
    </source>
</evidence>
<feature type="signal peptide" evidence="2">
    <location>
        <begin position="1"/>
        <end position="28"/>
    </location>
</feature>
<dbReference type="AlphaFoldDB" id="A0A2N7WGG5"/>
<protein>
    <submittedName>
        <fullName evidence="3">Metal transporter</fullName>
    </submittedName>
</protein>
<dbReference type="Proteomes" id="UP000235347">
    <property type="component" value="Unassembled WGS sequence"/>
</dbReference>
<evidence type="ECO:0000256" key="1">
    <source>
        <dbReference type="ARBA" id="ARBA00022448"/>
    </source>
</evidence>
<dbReference type="GO" id="GO:0015679">
    <property type="term" value="P:plasma membrane copper ion transport"/>
    <property type="evidence" value="ECO:0007669"/>
    <property type="project" value="TreeGrafter"/>
</dbReference>
<keyword evidence="4" id="KW-1185">Reference proteome</keyword>
<evidence type="ECO:0000256" key="2">
    <source>
        <dbReference type="SAM" id="SignalP"/>
    </source>
</evidence>
<evidence type="ECO:0000313" key="3">
    <source>
        <dbReference type="EMBL" id="PMS28528.1"/>
    </source>
</evidence>
<sequence>MNARLVFAAAASLCIAAAAGWYVSQTVAALPSHAASAPQAAAAPSVQTVGGETVVVVAVDAQRASGIVVAPVVATSVRAHYDAYATVVDPQPLVDLRTKLAGARADVATLTGQAKASSAEYQRSRTLFDDGHNVSLKALQNAQALMQADRDKLQTAKAALAGLIATAKLQYGEVLSRAAVDPDSKLLMQLQSGEASILRVTLPSSISASPADRLTLDAPDGRPVVLQKLSVSLQADPAVQGTPWFYAAQRALPVGTHTTVTAPAAQTSTPALLIPSDAIVWYGGQTWAYVRVAPDRFARRYVKPASENEVGIAVTSGFHSGDQVVTRGAQLLLSQELKPQGVATACKDPPECDD</sequence>
<dbReference type="PANTHER" id="PTHR30097:SF4">
    <property type="entry name" value="SLR6042 PROTEIN"/>
    <property type="match status" value="1"/>
</dbReference>
<organism evidence="3 4">
    <name type="scientific">Trinickia soli</name>
    <dbReference type="NCBI Taxonomy" id="380675"/>
    <lineage>
        <taxon>Bacteria</taxon>
        <taxon>Pseudomonadati</taxon>
        <taxon>Pseudomonadota</taxon>
        <taxon>Betaproteobacteria</taxon>
        <taxon>Burkholderiales</taxon>
        <taxon>Burkholderiaceae</taxon>
        <taxon>Trinickia</taxon>
    </lineage>
</organism>
<feature type="chain" id="PRO_5014821535" evidence="2">
    <location>
        <begin position="29"/>
        <end position="354"/>
    </location>
</feature>
<dbReference type="RefSeq" id="WP_102608116.1">
    <property type="nucleotide sequence ID" value="NZ_CADIKD010000006.1"/>
</dbReference>
<name>A0A2N7WGG5_9BURK</name>
<dbReference type="GO" id="GO:0030313">
    <property type="term" value="C:cell envelope"/>
    <property type="evidence" value="ECO:0007669"/>
    <property type="project" value="TreeGrafter"/>
</dbReference>
<dbReference type="InterPro" id="IPR051909">
    <property type="entry name" value="MFP_Cation_Efflux"/>
</dbReference>
<dbReference type="EMBL" id="PNYB01000001">
    <property type="protein sequence ID" value="PMS28528.1"/>
    <property type="molecule type" value="Genomic_DNA"/>
</dbReference>
<accession>A0A2N7WGG5</accession>
<comment type="caution">
    <text evidence="3">The sequence shown here is derived from an EMBL/GenBank/DDBJ whole genome shotgun (WGS) entry which is preliminary data.</text>
</comment>
<gene>
    <name evidence="3" type="ORF">C0Z19_02200</name>
</gene>
<reference evidence="3 4" key="1">
    <citation type="submission" date="2018-01" db="EMBL/GenBank/DDBJ databases">
        <title>Whole genome analyses suggest that Burkholderia sensu lato contains two further novel genera in the rhizoxinica-symbiotica group Mycetohabitans gen. nov., and Trinickia gen. nov.: implications for the evolution of diazotrophy and nodulation in the Burkholderiaceae.</title>
        <authorList>
            <person name="Estrada-de los Santos P."/>
            <person name="Palmer M."/>
            <person name="Chavez-Ramirez B."/>
            <person name="Beukes C."/>
            <person name="Steenkamp E.T."/>
            <person name="Hirsch A.M."/>
            <person name="Manyaka P."/>
            <person name="Maluk M."/>
            <person name="Lafos M."/>
            <person name="Crook M."/>
            <person name="Gross E."/>
            <person name="Simon M.F."/>
            <person name="Bueno dos Reis Junior F."/>
            <person name="Poole P.S."/>
            <person name="Venter S.N."/>
            <person name="James E.K."/>
        </authorList>
    </citation>
    <scope>NUCLEOTIDE SEQUENCE [LARGE SCALE GENOMIC DNA]</scope>
    <source>
        <strain evidence="3 4">GP25-8</strain>
    </source>
</reference>
<dbReference type="PANTHER" id="PTHR30097">
    <property type="entry name" value="CATION EFFLUX SYSTEM PROTEIN CUSB"/>
    <property type="match status" value="1"/>
</dbReference>